<dbReference type="EMBL" id="QJVC01000025">
    <property type="protein sequence ID" value="PYI37274.1"/>
    <property type="molecule type" value="Genomic_DNA"/>
</dbReference>
<dbReference type="OrthoDB" id="6882680at2"/>
<dbReference type="Gene3D" id="3.40.309.10">
    <property type="entry name" value="Aldehyde Dehydrogenase, Chain A, domain 2"/>
    <property type="match status" value="1"/>
</dbReference>
<dbReference type="Proteomes" id="UP000247980">
    <property type="component" value="Unassembled WGS sequence"/>
</dbReference>
<keyword evidence="1" id="KW-0560">Oxidoreductase</keyword>
<evidence type="ECO:0000313" key="5">
    <source>
        <dbReference type="Proteomes" id="UP000247980"/>
    </source>
</evidence>
<gene>
    <name evidence="4" type="ORF">CVS30_16275</name>
</gene>
<evidence type="ECO:0000259" key="3">
    <source>
        <dbReference type="Pfam" id="PF00171"/>
    </source>
</evidence>
<dbReference type="InterPro" id="IPR016160">
    <property type="entry name" value="Ald_DH_CS_CYS"/>
</dbReference>
<evidence type="ECO:0000256" key="1">
    <source>
        <dbReference type="ARBA" id="ARBA00023002"/>
    </source>
</evidence>
<dbReference type="Gene3D" id="3.40.605.10">
    <property type="entry name" value="Aldehyde Dehydrogenase, Chain A, domain 1"/>
    <property type="match status" value="1"/>
</dbReference>
<dbReference type="Pfam" id="PF00171">
    <property type="entry name" value="Aldedh"/>
    <property type="match status" value="1"/>
</dbReference>
<dbReference type="GO" id="GO:0016620">
    <property type="term" value="F:oxidoreductase activity, acting on the aldehyde or oxo group of donors, NAD or NADP as acceptor"/>
    <property type="evidence" value="ECO:0007669"/>
    <property type="project" value="InterPro"/>
</dbReference>
<dbReference type="InterPro" id="IPR016163">
    <property type="entry name" value="Ald_DH_C"/>
</dbReference>
<dbReference type="PROSITE" id="PS00070">
    <property type="entry name" value="ALDEHYDE_DEHYDR_CYS"/>
    <property type="match status" value="1"/>
</dbReference>
<dbReference type="InterPro" id="IPR015590">
    <property type="entry name" value="Aldehyde_DH_dom"/>
</dbReference>
<dbReference type="InterPro" id="IPR016162">
    <property type="entry name" value="Ald_DH_N"/>
</dbReference>
<feature type="domain" description="Aldehyde dehydrogenase" evidence="3">
    <location>
        <begin position="56"/>
        <end position="499"/>
    </location>
</feature>
<sequence>MSQPPRALFERTAGRVQPWQAPRRPGHLGPRPETCKEPVLELLDHHGAGATATPDQDIVTISPLDGSLVGRMPAATANDVAEACSAASLAGKSWAATSPHERGQVLQKCAAAVGARALELAELNHAETGRPADQALEGVLAGVSTLEQYAQLGPIHRGRSLCGGELATDYTVQCPRGVVAALTPWNDPVAVACGILGAALAMGNTVVHKPSERCPQVGARLGNVLAEVLPAGVLQTLCGGPHIGALLAADAHVAVIAHVGSSATGAALRQIAAGTGAHTILENGGNDPLLVDSDVDPVWAAQQAAVGAFSNSGQICTAVERIYVHRDIAAEFLAALEAEAVRINEAGSLGPLVDERLRKLVHGQVSGAVADGAVATVGGIVPGTPGAYYPATVLRECTGAMTVMQEETFGPVAPVQVVDSFAEGLRLAAGGRYGLAATVLTSGLGHAQQAVAELDTGTVKINNVFGGAPGGAAQPRRTSGAGFGYGPELLDEMACVKVVHIEPAPSAGEPDTAP</sequence>
<evidence type="ECO:0000313" key="4">
    <source>
        <dbReference type="EMBL" id="PYI37274.1"/>
    </source>
</evidence>
<feature type="region of interest" description="Disordered" evidence="2">
    <location>
        <begin position="1"/>
        <end position="33"/>
    </location>
</feature>
<evidence type="ECO:0000256" key="2">
    <source>
        <dbReference type="SAM" id="MobiDB-lite"/>
    </source>
</evidence>
<dbReference type="CDD" id="cd07078">
    <property type="entry name" value="ALDH"/>
    <property type="match status" value="1"/>
</dbReference>
<name>A0A2V5ISS6_9MICC</name>
<proteinExistence type="predicted"/>
<reference evidence="4 5" key="1">
    <citation type="submission" date="2018-05" db="EMBL/GenBank/DDBJ databases">
        <title>Genetic diversity of glacier-inhabiting Cryobacterium bacteria in China and description of Cryobacterium mengkeensis sp. nov. and Arthrobacter glacialis sp. nov.</title>
        <authorList>
            <person name="Liu Q."/>
            <person name="Xin Y.-H."/>
        </authorList>
    </citation>
    <scope>NUCLEOTIDE SEQUENCE [LARGE SCALE GENOMIC DNA]</scope>
    <source>
        <strain evidence="4 5">B7</strain>
    </source>
</reference>
<dbReference type="AlphaFoldDB" id="A0A2V5ISS6"/>
<organism evidence="4 5">
    <name type="scientific">Arthrobacter psychrolactophilus</name>
    <dbReference type="NCBI Taxonomy" id="92442"/>
    <lineage>
        <taxon>Bacteria</taxon>
        <taxon>Bacillati</taxon>
        <taxon>Actinomycetota</taxon>
        <taxon>Actinomycetes</taxon>
        <taxon>Micrococcales</taxon>
        <taxon>Micrococcaceae</taxon>
        <taxon>Arthrobacter</taxon>
    </lineage>
</organism>
<protein>
    <submittedName>
        <fullName evidence="4">Aldehyde dehydrogenase</fullName>
    </submittedName>
</protein>
<dbReference type="SUPFAM" id="SSF53720">
    <property type="entry name" value="ALDH-like"/>
    <property type="match status" value="1"/>
</dbReference>
<keyword evidence="5" id="KW-1185">Reference proteome</keyword>
<comment type="caution">
    <text evidence="4">The sequence shown here is derived from an EMBL/GenBank/DDBJ whole genome shotgun (WGS) entry which is preliminary data.</text>
</comment>
<dbReference type="PANTHER" id="PTHR11699">
    <property type="entry name" value="ALDEHYDE DEHYDROGENASE-RELATED"/>
    <property type="match status" value="1"/>
</dbReference>
<accession>A0A2V5ISS6</accession>
<dbReference type="InterPro" id="IPR016161">
    <property type="entry name" value="Ald_DH/histidinol_DH"/>
</dbReference>